<proteinExistence type="predicted"/>
<dbReference type="EMBL" id="CP003338">
    <property type="protein sequence ID" value="AFC71234.1"/>
    <property type="molecule type" value="Genomic_DNA"/>
</dbReference>
<protein>
    <submittedName>
        <fullName evidence="1">Cell surface antigen Sca3</fullName>
    </submittedName>
</protein>
<name>H8K7J1_RICAC</name>
<accession>H8K7J1</accession>
<dbReference type="eggNOG" id="COG4625">
    <property type="taxonomic scope" value="Bacteria"/>
</dbReference>
<dbReference type="KEGG" id="rau:MC5_04680"/>
<sequence>MNIKGQVTVTNNLDVQNIQQLNINNGAVFTDQGLTSAKIANISIGEVTGAATYALDAINGDFDLNTGGINTSGGQALNGKAEKQ</sequence>
<dbReference type="HOGENOM" id="CLU_2525384_0_0_5"/>
<organism evidence="1 2">
    <name type="scientific">Rickettsia australis (strain Cutlack)</name>
    <dbReference type="NCBI Taxonomy" id="1105110"/>
    <lineage>
        <taxon>Bacteria</taxon>
        <taxon>Pseudomonadati</taxon>
        <taxon>Pseudomonadota</taxon>
        <taxon>Alphaproteobacteria</taxon>
        <taxon>Rickettsiales</taxon>
        <taxon>Rickettsiaceae</taxon>
        <taxon>Rickettsieae</taxon>
        <taxon>Rickettsia</taxon>
        <taxon>spotted fever group</taxon>
    </lineage>
</organism>
<dbReference type="AlphaFoldDB" id="H8K7J1"/>
<reference evidence="2" key="1">
    <citation type="submission" date="2012-02" db="EMBL/GenBank/DDBJ databases">
        <title>Complete genome sequence of Rickettsia australis strain Cutlack.</title>
        <authorList>
            <person name="Johnson S.L."/>
            <person name="Munk A.C."/>
            <person name="Han S."/>
            <person name="Bruce D.C."/>
            <person name="Dasch G.A."/>
        </authorList>
    </citation>
    <scope>NUCLEOTIDE SEQUENCE [LARGE SCALE GENOMIC DNA]</scope>
    <source>
        <strain evidence="2">Cutlack</strain>
    </source>
</reference>
<dbReference type="STRING" id="1105110.MC5_04680"/>
<evidence type="ECO:0000313" key="2">
    <source>
        <dbReference type="Proteomes" id="UP000007589"/>
    </source>
</evidence>
<dbReference type="Proteomes" id="UP000007589">
    <property type="component" value="Chromosome"/>
</dbReference>
<keyword evidence="2" id="KW-1185">Reference proteome</keyword>
<dbReference type="RefSeq" id="WP_014412760.1">
    <property type="nucleotide sequence ID" value="NC_017058.1"/>
</dbReference>
<gene>
    <name evidence="1" type="ordered locus">MC5_04680</name>
</gene>
<evidence type="ECO:0000313" key="1">
    <source>
        <dbReference type="EMBL" id="AFC71234.1"/>
    </source>
</evidence>